<dbReference type="Gene3D" id="3.40.50.10610">
    <property type="entry name" value="ABC-type transport auxiliary lipoprotein component"/>
    <property type="match status" value="1"/>
</dbReference>
<name>A0A516SAA5_9NEIS</name>
<dbReference type="SUPFAM" id="SSF159594">
    <property type="entry name" value="XCC0632-like"/>
    <property type="match status" value="1"/>
</dbReference>
<dbReference type="RefSeq" id="WP_143856006.1">
    <property type="nucleotide sequence ID" value="NZ_CP041730.1"/>
</dbReference>
<evidence type="ECO:0000259" key="1">
    <source>
        <dbReference type="Pfam" id="PF03886"/>
    </source>
</evidence>
<protein>
    <submittedName>
        <fullName evidence="2">Membrane integrity-associated transporter subunit PqiC</fullName>
    </submittedName>
</protein>
<dbReference type="KEGG" id="cari:FNU76_01220"/>
<keyword evidence="3" id="KW-1185">Reference proteome</keyword>
<dbReference type="OrthoDB" id="3371087at2"/>
<reference evidence="3" key="1">
    <citation type="submission" date="2019-07" db="EMBL/GenBank/DDBJ databases">
        <title>Chitinimonas sp. nov., isolated from Ny-Alesund, arctica soil.</title>
        <authorList>
            <person name="Xu Q."/>
            <person name="Peng F."/>
        </authorList>
    </citation>
    <scope>NUCLEOTIDE SEQUENCE [LARGE SCALE GENOMIC DNA]</scope>
    <source>
        <strain evidence="3">R3-44</strain>
    </source>
</reference>
<dbReference type="InterPro" id="IPR005586">
    <property type="entry name" value="ABC_trans_aux"/>
</dbReference>
<accession>A0A516SAA5</accession>
<dbReference type="Pfam" id="PF03886">
    <property type="entry name" value="ABC_trans_aux"/>
    <property type="match status" value="1"/>
</dbReference>
<dbReference type="Proteomes" id="UP000317550">
    <property type="component" value="Chromosome"/>
</dbReference>
<evidence type="ECO:0000313" key="3">
    <source>
        <dbReference type="Proteomes" id="UP000317550"/>
    </source>
</evidence>
<organism evidence="2 3">
    <name type="scientific">Chitinimonas arctica</name>
    <dbReference type="NCBI Taxonomy" id="2594795"/>
    <lineage>
        <taxon>Bacteria</taxon>
        <taxon>Pseudomonadati</taxon>
        <taxon>Pseudomonadota</taxon>
        <taxon>Betaproteobacteria</taxon>
        <taxon>Neisseriales</taxon>
        <taxon>Chitinibacteraceae</taxon>
        <taxon>Chitinimonas</taxon>
    </lineage>
</organism>
<proteinExistence type="predicted"/>
<sequence>MKPGPCQATFFACLLLAACGTTPPARFFSLVPDTADSTAIAAAEARIALGPLTIPEAIDRPQLVLRRGADIEIREQLRWLQPPKADIAAAMAARLGRLLGRPVFTQGQAGANGARYRVALDVIRFDSELGLAASETVAWSIYDAQHRLVRSGQSGQRVRCRDDSYGALFEAHAQAQAGIAAALAADLRSLP</sequence>
<dbReference type="PROSITE" id="PS51257">
    <property type="entry name" value="PROKAR_LIPOPROTEIN"/>
    <property type="match status" value="1"/>
</dbReference>
<gene>
    <name evidence="2" type="ORF">FNU76_01220</name>
</gene>
<dbReference type="EMBL" id="CP041730">
    <property type="protein sequence ID" value="QDQ25081.1"/>
    <property type="molecule type" value="Genomic_DNA"/>
</dbReference>
<feature type="domain" description="ABC-type transport auxiliary lipoprotein component" evidence="1">
    <location>
        <begin position="29"/>
        <end position="184"/>
    </location>
</feature>
<evidence type="ECO:0000313" key="2">
    <source>
        <dbReference type="EMBL" id="QDQ25081.1"/>
    </source>
</evidence>
<dbReference type="AlphaFoldDB" id="A0A516SAA5"/>